<evidence type="ECO:0000256" key="1">
    <source>
        <dbReference type="ARBA" id="ARBA00001974"/>
    </source>
</evidence>
<dbReference type="GO" id="GO:0005737">
    <property type="term" value="C:cytoplasm"/>
    <property type="evidence" value="ECO:0007669"/>
    <property type="project" value="UniProtKB-SubCell"/>
</dbReference>
<feature type="compositionally biased region" description="Basic and acidic residues" evidence="11">
    <location>
        <begin position="555"/>
        <end position="568"/>
    </location>
</feature>
<comment type="cofactor">
    <cofactor evidence="1">
        <name>FAD</name>
        <dbReference type="ChEBI" id="CHEBI:57692"/>
    </cofactor>
</comment>
<evidence type="ECO:0000256" key="2">
    <source>
        <dbReference type="ARBA" id="ARBA00004496"/>
    </source>
</evidence>
<dbReference type="InterPro" id="IPR000447">
    <property type="entry name" value="G3P_DH_FAD-dep"/>
</dbReference>
<evidence type="ECO:0000256" key="3">
    <source>
        <dbReference type="ARBA" id="ARBA00007330"/>
    </source>
</evidence>
<organism evidence="14 15">
    <name type="scientific">Yimella lutea</name>
    <dbReference type="NCBI Taxonomy" id="587872"/>
    <lineage>
        <taxon>Bacteria</taxon>
        <taxon>Bacillati</taxon>
        <taxon>Actinomycetota</taxon>
        <taxon>Actinomycetes</taxon>
        <taxon>Micrococcales</taxon>
        <taxon>Dermacoccaceae</taxon>
        <taxon>Yimella</taxon>
    </lineage>
</organism>
<dbReference type="AlphaFoldDB" id="A0A542ED77"/>
<evidence type="ECO:0000256" key="4">
    <source>
        <dbReference type="ARBA" id="ARBA00013029"/>
    </source>
</evidence>
<evidence type="ECO:0000256" key="10">
    <source>
        <dbReference type="ARBA" id="ARBA00049055"/>
    </source>
</evidence>
<dbReference type="FunFam" id="1.10.8.870:FF:000003">
    <property type="entry name" value="Glycerol-3-phosphate dehydrogenase"/>
    <property type="match status" value="1"/>
</dbReference>
<dbReference type="GO" id="GO:0046168">
    <property type="term" value="P:glycerol-3-phosphate catabolic process"/>
    <property type="evidence" value="ECO:0007669"/>
    <property type="project" value="TreeGrafter"/>
</dbReference>
<keyword evidence="5" id="KW-0963">Cytoplasm</keyword>
<dbReference type="RefSeq" id="WP_141927450.1">
    <property type="nucleotide sequence ID" value="NZ_BAABCI010000015.1"/>
</dbReference>
<comment type="catalytic activity">
    <reaction evidence="10">
        <text>a quinone + sn-glycerol 3-phosphate = dihydroxyacetone phosphate + a quinol</text>
        <dbReference type="Rhea" id="RHEA:18977"/>
        <dbReference type="ChEBI" id="CHEBI:24646"/>
        <dbReference type="ChEBI" id="CHEBI:57597"/>
        <dbReference type="ChEBI" id="CHEBI:57642"/>
        <dbReference type="ChEBI" id="CHEBI:132124"/>
        <dbReference type="EC" id="1.1.5.3"/>
    </reaction>
</comment>
<keyword evidence="7" id="KW-0319">Glycerol metabolism</keyword>
<keyword evidence="9" id="KW-0560">Oxidoreductase</keyword>
<protein>
    <recommendedName>
        <fullName evidence="4">glycerol-3-phosphate dehydrogenase</fullName>
        <ecNumber evidence="4">1.1.5.3</ecNumber>
    </recommendedName>
</protein>
<dbReference type="GO" id="GO:0006071">
    <property type="term" value="P:glycerol metabolic process"/>
    <property type="evidence" value="ECO:0007669"/>
    <property type="project" value="UniProtKB-KW"/>
</dbReference>
<dbReference type="GO" id="GO:0004368">
    <property type="term" value="F:glycerol-3-phosphate dehydrogenase (quinone) activity"/>
    <property type="evidence" value="ECO:0007669"/>
    <property type="project" value="UniProtKB-EC"/>
</dbReference>
<reference evidence="14 15" key="1">
    <citation type="submission" date="2019-06" db="EMBL/GenBank/DDBJ databases">
        <title>Sequencing the genomes of 1000 actinobacteria strains.</title>
        <authorList>
            <person name="Klenk H.-P."/>
        </authorList>
    </citation>
    <scope>NUCLEOTIDE SEQUENCE [LARGE SCALE GENOMIC DNA]</scope>
    <source>
        <strain evidence="14 15">DSM 19828</strain>
    </source>
</reference>
<dbReference type="Gene3D" id="3.30.9.10">
    <property type="entry name" value="D-Amino Acid Oxidase, subunit A, domain 2"/>
    <property type="match status" value="1"/>
</dbReference>
<evidence type="ECO:0000256" key="5">
    <source>
        <dbReference type="ARBA" id="ARBA00022490"/>
    </source>
</evidence>
<dbReference type="SUPFAM" id="SSF54373">
    <property type="entry name" value="FAD-linked reductases, C-terminal domain"/>
    <property type="match status" value="1"/>
</dbReference>
<dbReference type="EC" id="1.1.5.3" evidence="4"/>
<feature type="domain" description="FAD dependent oxidoreductase" evidence="12">
    <location>
        <begin position="28"/>
        <end position="382"/>
    </location>
</feature>
<feature type="domain" description="Alpha-glycerophosphate oxidase C-terminal" evidence="13">
    <location>
        <begin position="403"/>
        <end position="528"/>
    </location>
</feature>
<comment type="subcellular location">
    <subcellularLocation>
        <location evidence="2">Cytoplasm</location>
    </subcellularLocation>
</comment>
<accession>A0A542ED77</accession>
<evidence type="ECO:0000256" key="8">
    <source>
        <dbReference type="ARBA" id="ARBA00022827"/>
    </source>
</evidence>
<dbReference type="OrthoDB" id="9766796at2"/>
<evidence type="ECO:0000313" key="15">
    <source>
        <dbReference type="Proteomes" id="UP000320806"/>
    </source>
</evidence>
<evidence type="ECO:0000313" key="14">
    <source>
        <dbReference type="EMBL" id="TQJ13265.1"/>
    </source>
</evidence>
<keyword evidence="15" id="KW-1185">Reference proteome</keyword>
<evidence type="ECO:0000256" key="6">
    <source>
        <dbReference type="ARBA" id="ARBA00022630"/>
    </source>
</evidence>
<evidence type="ECO:0000256" key="7">
    <source>
        <dbReference type="ARBA" id="ARBA00022798"/>
    </source>
</evidence>
<dbReference type="PANTHER" id="PTHR11985">
    <property type="entry name" value="GLYCEROL-3-PHOSPHATE DEHYDROGENASE"/>
    <property type="match status" value="1"/>
</dbReference>
<comment type="similarity">
    <text evidence="3">Belongs to the FAD-dependent glycerol-3-phosphate dehydrogenase family.</text>
</comment>
<dbReference type="Gene3D" id="3.50.50.60">
    <property type="entry name" value="FAD/NAD(P)-binding domain"/>
    <property type="match status" value="1"/>
</dbReference>
<comment type="caution">
    <text evidence="14">The sequence shown here is derived from an EMBL/GenBank/DDBJ whole genome shotgun (WGS) entry which is preliminary data.</text>
</comment>
<keyword evidence="6" id="KW-0285">Flavoprotein</keyword>
<dbReference type="InterPro" id="IPR006076">
    <property type="entry name" value="FAD-dep_OxRdtase"/>
</dbReference>
<evidence type="ECO:0000259" key="13">
    <source>
        <dbReference type="Pfam" id="PF16901"/>
    </source>
</evidence>
<sequence>MVMQPFSATLGPAEHQQAWEELGEREFDVLVIGAGVTGAGIALDAATRGLRTGLVEARDFASGTSSRSSKLFHGGLRYLEQLNFSLVAEALKERELMLTRIAPHLVHPVPFLYPLSHRGWERPYVAAGLAMYDQMGGARSVPRQKHLTHGGALKLFPGLKSDAMVGAVRYFDAQADDARHTMMVARTAAHYGAVVRNSTEVVEIVKEADRVVGAVVRDVDTGTTQTVRAKVVINATGVWTDDVQKMSGGRGRFRVRASKGVHILVPRDRIAGEVGLILRTEKSVLFVIPWGQQWIIGTTDTDWALDVAHPAATKTDIEYILEHVNEVLATPLTKDDILGVYAGLRPLLAGESESTSQLSREHAVARPEPGLISIAGGKYTTYRVMAKDAVDAAAEDLGQIKDSVTENVPLIGADGYQAMLNLKGELAAETGLPEWRVEHLLGRYGSKLHEVLALGEEDPSLLEPVTNAEAYLRAEIKYAATHEGALHLADVLTRRTRMSIETKHRGTEAAQEAADLIAPVLGWDDAKKAHEVNAYLERVKAERESQELTTDEESDARRNEAPETRPDMRQVLATR</sequence>
<dbReference type="InterPro" id="IPR036188">
    <property type="entry name" value="FAD/NAD-bd_sf"/>
</dbReference>
<dbReference type="PRINTS" id="PR01001">
    <property type="entry name" value="FADG3PDH"/>
</dbReference>
<name>A0A542ED77_9MICO</name>
<dbReference type="Pfam" id="PF01266">
    <property type="entry name" value="DAO"/>
    <property type="match status" value="1"/>
</dbReference>
<dbReference type="PROSITE" id="PS00978">
    <property type="entry name" value="FAD_G3PDH_2"/>
    <property type="match status" value="1"/>
</dbReference>
<evidence type="ECO:0000259" key="12">
    <source>
        <dbReference type="Pfam" id="PF01266"/>
    </source>
</evidence>
<dbReference type="Gene3D" id="1.10.8.870">
    <property type="entry name" value="Alpha-glycerophosphate oxidase, cap domain"/>
    <property type="match status" value="1"/>
</dbReference>
<gene>
    <name evidence="14" type="ORF">FB459_0670</name>
</gene>
<dbReference type="Proteomes" id="UP000320806">
    <property type="component" value="Unassembled WGS sequence"/>
</dbReference>
<dbReference type="SUPFAM" id="SSF51905">
    <property type="entry name" value="FAD/NAD(P)-binding domain"/>
    <property type="match status" value="1"/>
</dbReference>
<feature type="region of interest" description="Disordered" evidence="11">
    <location>
        <begin position="541"/>
        <end position="575"/>
    </location>
</feature>
<evidence type="ECO:0000256" key="11">
    <source>
        <dbReference type="SAM" id="MobiDB-lite"/>
    </source>
</evidence>
<dbReference type="PANTHER" id="PTHR11985:SF31">
    <property type="entry name" value="GLYCEROL-3-PHOSPHATE DEHYDROGENASE 2"/>
    <property type="match status" value="1"/>
</dbReference>
<evidence type="ECO:0000256" key="9">
    <source>
        <dbReference type="ARBA" id="ARBA00023002"/>
    </source>
</evidence>
<dbReference type="InterPro" id="IPR031656">
    <property type="entry name" value="DAO_C"/>
</dbReference>
<dbReference type="Pfam" id="PF16901">
    <property type="entry name" value="DAO_C"/>
    <property type="match status" value="1"/>
</dbReference>
<dbReference type="InterPro" id="IPR038299">
    <property type="entry name" value="DAO_C_sf"/>
</dbReference>
<proteinExistence type="inferred from homology"/>
<dbReference type="EMBL" id="VFMO01000001">
    <property type="protein sequence ID" value="TQJ13265.1"/>
    <property type="molecule type" value="Genomic_DNA"/>
</dbReference>
<keyword evidence="8" id="KW-0274">FAD</keyword>